<proteinExistence type="predicted"/>
<evidence type="ECO:0000313" key="4">
    <source>
        <dbReference type="Proteomes" id="UP000799536"/>
    </source>
</evidence>
<gene>
    <name evidence="3" type="ORF">GQ43DRAFT_51913</name>
</gene>
<evidence type="ECO:0000259" key="2">
    <source>
        <dbReference type="Pfam" id="PF10419"/>
    </source>
</evidence>
<comment type="caution">
    <text evidence="3">The sequence shown here is derived from an EMBL/GenBank/DDBJ whole genome shotgun (WGS) entry which is preliminary data.</text>
</comment>
<dbReference type="Proteomes" id="UP000799536">
    <property type="component" value="Unassembled WGS sequence"/>
</dbReference>
<protein>
    <recommendedName>
        <fullName evidence="2">Transcription factor TFIIIC triple barrel domain-containing protein</fullName>
    </recommendedName>
</protein>
<organism evidence="3 4">
    <name type="scientific">Delitschia confertaspora ATCC 74209</name>
    <dbReference type="NCBI Taxonomy" id="1513339"/>
    <lineage>
        <taxon>Eukaryota</taxon>
        <taxon>Fungi</taxon>
        <taxon>Dikarya</taxon>
        <taxon>Ascomycota</taxon>
        <taxon>Pezizomycotina</taxon>
        <taxon>Dothideomycetes</taxon>
        <taxon>Pleosporomycetidae</taxon>
        <taxon>Pleosporales</taxon>
        <taxon>Delitschiaceae</taxon>
        <taxon>Delitschia</taxon>
    </lineage>
</organism>
<sequence>MDNHEDEDWEYEYDETETEDFYINVDLSQVPDRGDSSVSAQFVARDIGGRRSVLLHNRMREFHASDGSHTAKQPVSEQEVIGAMQITGLHTVNPLAVYNGKLLSLNWASTIGSELYFIRSIEHEQSAHEPLRPLPSVNLLAVCSTKLTATAAQFHPKASTYDNAQVNGDIAEETVEASEAGQTRFQEKSNFLSRLNTVKARRGEDTNLFIRRNADGPSLTTNSGHRGRRYDTTDEEY</sequence>
<dbReference type="Pfam" id="PF10419">
    <property type="entry name" value="TFIIIC_sub6"/>
    <property type="match status" value="1"/>
</dbReference>
<feature type="region of interest" description="Disordered" evidence="1">
    <location>
        <begin position="209"/>
        <end position="237"/>
    </location>
</feature>
<dbReference type="EMBL" id="ML993860">
    <property type="protein sequence ID" value="KAF2205233.1"/>
    <property type="molecule type" value="Genomic_DNA"/>
</dbReference>
<name>A0A9P4JT27_9PLEO</name>
<dbReference type="OrthoDB" id="1877767at2759"/>
<dbReference type="AlphaFoldDB" id="A0A9P4JT27"/>
<dbReference type="InterPro" id="IPR019481">
    <property type="entry name" value="TFIIIC_triple_barrel"/>
</dbReference>
<feature type="domain" description="Transcription factor TFIIIC triple barrel" evidence="2">
    <location>
        <begin position="16"/>
        <end position="152"/>
    </location>
</feature>
<keyword evidence="4" id="KW-1185">Reference proteome</keyword>
<accession>A0A9P4JT27</accession>
<reference evidence="3" key="1">
    <citation type="journal article" date="2020" name="Stud. Mycol.">
        <title>101 Dothideomycetes genomes: a test case for predicting lifestyles and emergence of pathogens.</title>
        <authorList>
            <person name="Haridas S."/>
            <person name="Albert R."/>
            <person name="Binder M."/>
            <person name="Bloem J."/>
            <person name="Labutti K."/>
            <person name="Salamov A."/>
            <person name="Andreopoulos B."/>
            <person name="Baker S."/>
            <person name="Barry K."/>
            <person name="Bills G."/>
            <person name="Bluhm B."/>
            <person name="Cannon C."/>
            <person name="Castanera R."/>
            <person name="Culley D."/>
            <person name="Daum C."/>
            <person name="Ezra D."/>
            <person name="Gonzalez J."/>
            <person name="Henrissat B."/>
            <person name="Kuo A."/>
            <person name="Liang C."/>
            <person name="Lipzen A."/>
            <person name="Lutzoni F."/>
            <person name="Magnuson J."/>
            <person name="Mondo S."/>
            <person name="Nolan M."/>
            <person name="Ohm R."/>
            <person name="Pangilinan J."/>
            <person name="Park H.-J."/>
            <person name="Ramirez L."/>
            <person name="Alfaro M."/>
            <person name="Sun H."/>
            <person name="Tritt A."/>
            <person name="Yoshinaga Y."/>
            <person name="Zwiers L.-H."/>
            <person name="Turgeon B."/>
            <person name="Goodwin S."/>
            <person name="Spatafora J."/>
            <person name="Crous P."/>
            <person name="Grigoriev I."/>
        </authorList>
    </citation>
    <scope>NUCLEOTIDE SEQUENCE</scope>
    <source>
        <strain evidence="3">ATCC 74209</strain>
    </source>
</reference>
<evidence type="ECO:0000256" key="1">
    <source>
        <dbReference type="SAM" id="MobiDB-lite"/>
    </source>
</evidence>
<evidence type="ECO:0000313" key="3">
    <source>
        <dbReference type="EMBL" id="KAF2205233.1"/>
    </source>
</evidence>
<dbReference type="Gene3D" id="2.60.40.4370">
    <property type="match status" value="1"/>
</dbReference>